<reference evidence="5" key="1">
    <citation type="submission" date="2020-06" db="EMBL/GenBank/DDBJ databases">
        <title>A chromosome-scale genome assembly of Talaromyces rugulosus W13939.</title>
        <authorList>
            <person name="Wang B."/>
            <person name="Guo L."/>
            <person name="Ye K."/>
            <person name="Wang L."/>
        </authorList>
    </citation>
    <scope>NUCLEOTIDE SEQUENCE [LARGE SCALE GENOMIC DNA]</scope>
    <source>
        <strain evidence="5">W13939</strain>
    </source>
</reference>
<dbReference type="KEGG" id="trg:TRUGW13939_04939"/>
<dbReference type="AlphaFoldDB" id="A0A7H8QV11"/>
<dbReference type="SUPFAM" id="SSF53474">
    <property type="entry name" value="alpha/beta-Hydrolases"/>
    <property type="match status" value="1"/>
</dbReference>
<evidence type="ECO:0000313" key="4">
    <source>
        <dbReference type="EMBL" id="QKX57819.1"/>
    </source>
</evidence>
<evidence type="ECO:0000256" key="1">
    <source>
        <dbReference type="ARBA" id="ARBA00010515"/>
    </source>
</evidence>
<evidence type="ECO:0000313" key="5">
    <source>
        <dbReference type="Proteomes" id="UP000509510"/>
    </source>
</evidence>
<evidence type="ECO:0000256" key="2">
    <source>
        <dbReference type="ARBA" id="ARBA00022801"/>
    </source>
</evidence>
<dbReference type="Pfam" id="PF07859">
    <property type="entry name" value="Abhydrolase_3"/>
    <property type="match status" value="1"/>
</dbReference>
<dbReference type="PANTHER" id="PTHR48081">
    <property type="entry name" value="AB HYDROLASE SUPERFAMILY PROTEIN C4A8.06C"/>
    <property type="match status" value="1"/>
</dbReference>
<keyword evidence="2" id="KW-0378">Hydrolase</keyword>
<dbReference type="RefSeq" id="XP_035343997.1">
    <property type="nucleotide sequence ID" value="XM_035488104.1"/>
</dbReference>
<accession>A0A7H8QV11</accession>
<evidence type="ECO:0000259" key="3">
    <source>
        <dbReference type="Pfam" id="PF07859"/>
    </source>
</evidence>
<dbReference type="PROSITE" id="PS01173">
    <property type="entry name" value="LIPASE_GDXG_HIS"/>
    <property type="match status" value="1"/>
</dbReference>
<dbReference type="InterPro" id="IPR050300">
    <property type="entry name" value="GDXG_lipolytic_enzyme"/>
</dbReference>
<organism evidence="4 5">
    <name type="scientific">Talaromyces rugulosus</name>
    <name type="common">Penicillium rugulosum</name>
    <dbReference type="NCBI Taxonomy" id="121627"/>
    <lineage>
        <taxon>Eukaryota</taxon>
        <taxon>Fungi</taxon>
        <taxon>Dikarya</taxon>
        <taxon>Ascomycota</taxon>
        <taxon>Pezizomycotina</taxon>
        <taxon>Eurotiomycetes</taxon>
        <taxon>Eurotiomycetidae</taxon>
        <taxon>Eurotiales</taxon>
        <taxon>Trichocomaceae</taxon>
        <taxon>Talaromyces</taxon>
        <taxon>Talaromyces sect. Islandici</taxon>
    </lineage>
</organism>
<name>A0A7H8QV11_TALRU</name>
<dbReference type="OrthoDB" id="408631at2759"/>
<dbReference type="InterPro" id="IPR002168">
    <property type="entry name" value="Lipase_GDXG_HIS_AS"/>
</dbReference>
<dbReference type="InterPro" id="IPR013094">
    <property type="entry name" value="AB_hydrolase_3"/>
</dbReference>
<dbReference type="InterPro" id="IPR029058">
    <property type="entry name" value="AB_hydrolase_fold"/>
</dbReference>
<proteinExistence type="inferred from homology"/>
<dbReference type="PANTHER" id="PTHR48081:SF8">
    <property type="entry name" value="ALPHA_BETA HYDROLASE FOLD-3 DOMAIN-CONTAINING PROTEIN-RELATED"/>
    <property type="match status" value="1"/>
</dbReference>
<feature type="domain" description="Alpha/beta hydrolase fold-3" evidence="3">
    <location>
        <begin position="106"/>
        <end position="313"/>
    </location>
</feature>
<dbReference type="Proteomes" id="UP000509510">
    <property type="component" value="Chromosome III"/>
</dbReference>
<gene>
    <name evidence="4" type="ORF">TRUGW13939_04939</name>
</gene>
<comment type="similarity">
    <text evidence="1">Belongs to the 'GDXG' lipolytic enzyme family.</text>
</comment>
<keyword evidence="5" id="KW-1185">Reference proteome</keyword>
<dbReference type="EMBL" id="CP055900">
    <property type="protein sequence ID" value="QKX57819.1"/>
    <property type="molecule type" value="Genomic_DNA"/>
</dbReference>
<dbReference type="GeneID" id="55992437"/>
<protein>
    <recommendedName>
        <fullName evidence="3">Alpha/beta hydrolase fold-3 domain-containing protein</fullName>
    </recommendedName>
</protein>
<dbReference type="GO" id="GO:0016787">
    <property type="term" value="F:hydrolase activity"/>
    <property type="evidence" value="ECO:0007669"/>
    <property type="project" value="UniProtKB-KW"/>
</dbReference>
<dbReference type="Gene3D" id="3.40.50.1820">
    <property type="entry name" value="alpha/beta hydrolase"/>
    <property type="match status" value="1"/>
</dbReference>
<sequence>MTTGQPTPLQSDVVLDESLFQANAIHSSTLALNKWLVEQGKQEAKWWETGASAYRDLRATGKTVHPAPVLLPQASQFFVPSRDPSRTIMCRMFRPAVNGLLKGLFLHIHGGGYVLGSATGQDLMCDHIANNTQLLVVSIEYRLAPEYCFPAAAEDCQDVADWMVLNSKRKFGVEMNFIGGESAGATLSSDVLIHLRGARRLKNVKGAILNYGCFDLSLLPSARLSKSEETPILGYSDLQHFFGKYLPEMTIEDRKLPSVSPAYNELSDLVPALFIVGTEDALIDDTVLMHSRWRRAGNPAVLKYIPGGCHGFMVFDGNEVEVARQGWKLMIHYLRQMI</sequence>